<dbReference type="Proteomes" id="UP000004508">
    <property type="component" value="Unassembled WGS sequence"/>
</dbReference>
<sequence>MCWHLIEWTCLALIGLCRDVNRGGTANLSSFVPSWGGLFFMHFFPIVSLESYLNIRIAHGWL</sequence>
<evidence type="ECO:0000313" key="2">
    <source>
        <dbReference type="EMBL" id="EFH82383.1"/>
    </source>
</evidence>
<keyword evidence="1" id="KW-0472">Membrane</keyword>
<keyword evidence="1" id="KW-0812">Transmembrane</keyword>
<accession>D6U0P3</accession>
<evidence type="ECO:0000313" key="3">
    <source>
        <dbReference type="Proteomes" id="UP000004508"/>
    </source>
</evidence>
<name>D6U0P3_KTERA</name>
<keyword evidence="3" id="KW-1185">Reference proteome</keyword>
<gene>
    <name evidence="2" type="ORF">Krac_3192</name>
</gene>
<organism evidence="2 3">
    <name type="scientific">Ktedonobacter racemifer DSM 44963</name>
    <dbReference type="NCBI Taxonomy" id="485913"/>
    <lineage>
        <taxon>Bacteria</taxon>
        <taxon>Bacillati</taxon>
        <taxon>Chloroflexota</taxon>
        <taxon>Ktedonobacteria</taxon>
        <taxon>Ktedonobacterales</taxon>
        <taxon>Ktedonobacteraceae</taxon>
        <taxon>Ktedonobacter</taxon>
    </lineage>
</organism>
<reference evidence="2 3" key="1">
    <citation type="journal article" date="2011" name="Stand. Genomic Sci.">
        <title>Non-contiguous finished genome sequence and contextual data of the filamentous soil bacterium Ktedonobacter racemifer type strain (SOSP1-21).</title>
        <authorList>
            <person name="Chang Y.J."/>
            <person name="Land M."/>
            <person name="Hauser L."/>
            <person name="Chertkov O."/>
            <person name="Del Rio T.G."/>
            <person name="Nolan M."/>
            <person name="Copeland A."/>
            <person name="Tice H."/>
            <person name="Cheng J.F."/>
            <person name="Lucas S."/>
            <person name="Han C."/>
            <person name="Goodwin L."/>
            <person name="Pitluck S."/>
            <person name="Ivanova N."/>
            <person name="Ovchinikova G."/>
            <person name="Pati A."/>
            <person name="Chen A."/>
            <person name="Palaniappan K."/>
            <person name="Mavromatis K."/>
            <person name="Liolios K."/>
            <person name="Brettin T."/>
            <person name="Fiebig A."/>
            <person name="Rohde M."/>
            <person name="Abt B."/>
            <person name="Goker M."/>
            <person name="Detter J.C."/>
            <person name="Woyke T."/>
            <person name="Bristow J."/>
            <person name="Eisen J.A."/>
            <person name="Markowitz V."/>
            <person name="Hugenholtz P."/>
            <person name="Kyrpides N.C."/>
            <person name="Klenk H.P."/>
            <person name="Lapidus A."/>
        </authorList>
    </citation>
    <scope>NUCLEOTIDE SEQUENCE [LARGE SCALE GENOMIC DNA]</scope>
    <source>
        <strain evidence="3">DSM 44963</strain>
    </source>
</reference>
<feature type="transmembrane region" description="Helical" evidence="1">
    <location>
        <begin position="35"/>
        <end position="55"/>
    </location>
</feature>
<keyword evidence="1" id="KW-1133">Transmembrane helix</keyword>
<dbReference type="AlphaFoldDB" id="D6U0P3"/>
<dbReference type="InParanoid" id="D6U0P3"/>
<dbReference type="EMBL" id="ADVG01000004">
    <property type="protein sequence ID" value="EFH82383.1"/>
    <property type="molecule type" value="Genomic_DNA"/>
</dbReference>
<evidence type="ECO:0000256" key="1">
    <source>
        <dbReference type="SAM" id="Phobius"/>
    </source>
</evidence>
<comment type="caution">
    <text evidence="2">The sequence shown here is derived from an EMBL/GenBank/DDBJ whole genome shotgun (WGS) entry which is preliminary data.</text>
</comment>
<protein>
    <submittedName>
        <fullName evidence="2">Uncharacterized protein</fullName>
    </submittedName>
</protein>
<proteinExistence type="predicted"/>